<dbReference type="EMBL" id="JAGGJV010000003">
    <property type="protein sequence ID" value="MBP1858332.1"/>
    <property type="molecule type" value="Genomic_DNA"/>
</dbReference>
<keyword evidence="1" id="KW-0812">Transmembrane</keyword>
<sequence length="103" mass="10589">MDLIAALSLSLAIGLSWHRFRQIFSQATDRTILLSPATTLASAVNLSAMAMAFNSNTAAVGGMIVALGLMLAMVVDRSTLGSPARLTLAAVSLLVHTGLGGSF</sequence>
<keyword evidence="1" id="KW-1133">Transmembrane helix</keyword>
<evidence type="ECO:0000313" key="3">
    <source>
        <dbReference type="Proteomes" id="UP000823786"/>
    </source>
</evidence>
<gene>
    <name evidence="2" type="ORF">J2Z75_001840</name>
</gene>
<accession>A0ABS4EK57</accession>
<protein>
    <submittedName>
        <fullName evidence="2">Uncharacterized protein</fullName>
    </submittedName>
</protein>
<name>A0ABS4EK57_9HYPH</name>
<keyword evidence="1" id="KW-0472">Membrane</keyword>
<evidence type="ECO:0000313" key="2">
    <source>
        <dbReference type="EMBL" id="MBP1858332.1"/>
    </source>
</evidence>
<evidence type="ECO:0000256" key="1">
    <source>
        <dbReference type="SAM" id="Phobius"/>
    </source>
</evidence>
<reference evidence="2 3" key="1">
    <citation type="submission" date="2021-03" db="EMBL/GenBank/DDBJ databases">
        <title>Genomic Encyclopedia of Type Strains, Phase IV (KMG-IV): sequencing the most valuable type-strain genomes for metagenomic binning, comparative biology and taxonomic classification.</title>
        <authorList>
            <person name="Goeker M."/>
        </authorList>
    </citation>
    <scope>NUCLEOTIDE SEQUENCE [LARGE SCALE GENOMIC DNA]</scope>
    <source>
        <strain evidence="2 3">DSM 26427</strain>
    </source>
</reference>
<comment type="caution">
    <text evidence="2">The sequence shown here is derived from an EMBL/GenBank/DDBJ whole genome shotgun (WGS) entry which is preliminary data.</text>
</comment>
<feature type="transmembrane region" description="Helical" evidence="1">
    <location>
        <begin position="49"/>
        <end position="75"/>
    </location>
</feature>
<keyword evidence="3" id="KW-1185">Reference proteome</keyword>
<dbReference type="Proteomes" id="UP000823786">
    <property type="component" value="Unassembled WGS sequence"/>
</dbReference>
<proteinExistence type="predicted"/>
<organism evidence="2 3">
    <name type="scientific">Rhizobium herbae</name>
    <dbReference type="NCBI Taxonomy" id="508661"/>
    <lineage>
        <taxon>Bacteria</taxon>
        <taxon>Pseudomonadati</taxon>
        <taxon>Pseudomonadota</taxon>
        <taxon>Alphaproteobacteria</taxon>
        <taxon>Hyphomicrobiales</taxon>
        <taxon>Rhizobiaceae</taxon>
        <taxon>Rhizobium/Agrobacterium group</taxon>
        <taxon>Rhizobium</taxon>
    </lineage>
</organism>